<dbReference type="InterPro" id="IPR012337">
    <property type="entry name" value="RNaseH-like_sf"/>
</dbReference>
<evidence type="ECO:0000313" key="5">
    <source>
        <dbReference type="EMBL" id="KIM28793.1"/>
    </source>
</evidence>
<reference evidence="5 6" key="1">
    <citation type="submission" date="2014-04" db="EMBL/GenBank/DDBJ databases">
        <authorList>
            <consortium name="DOE Joint Genome Institute"/>
            <person name="Kuo A."/>
            <person name="Zuccaro A."/>
            <person name="Kohler A."/>
            <person name="Nagy L.G."/>
            <person name="Floudas D."/>
            <person name="Copeland A."/>
            <person name="Barry K.W."/>
            <person name="Cichocki N."/>
            <person name="Veneault-Fourrey C."/>
            <person name="LaButti K."/>
            <person name="Lindquist E.A."/>
            <person name="Lipzen A."/>
            <person name="Lundell T."/>
            <person name="Morin E."/>
            <person name="Murat C."/>
            <person name="Sun H."/>
            <person name="Tunlid A."/>
            <person name="Henrissat B."/>
            <person name="Grigoriev I.V."/>
            <person name="Hibbett D.S."/>
            <person name="Martin F."/>
            <person name="Nordberg H.P."/>
            <person name="Cantor M.N."/>
            <person name="Hua S.X."/>
        </authorList>
    </citation>
    <scope>NUCLEOTIDE SEQUENCE [LARGE SCALE GENOMIC DNA]</scope>
    <source>
        <strain evidence="5 6">MAFF 305830</strain>
    </source>
</reference>
<gene>
    <name evidence="5" type="ORF">M408DRAFT_329241</name>
</gene>
<proteinExistence type="predicted"/>
<evidence type="ECO:0000259" key="4">
    <source>
        <dbReference type="SMART" id="SM00479"/>
    </source>
</evidence>
<dbReference type="Gene3D" id="3.30.420.10">
    <property type="entry name" value="Ribonuclease H-like superfamily/Ribonuclease H"/>
    <property type="match status" value="1"/>
</dbReference>
<dbReference type="OrthoDB" id="448399at2759"/>
<dbReference type="GO" id="GO:0003676">
    <property type="term" value="F:nucleic acid binding"/>
    <property type="evidence" value="ECO:0007669"/>
    <property type="project" value="InterPro"/>
</dbReference>
<dbReference type="STRING" id="933852.A0A0C2WRJ8"/>
<keyword evidence="2" id="KW-0378">Hydrolase</keyword>
<feature type="domain" description="Exonuclease" evidence="4">
    <location>
        <begin position="24"/>
        <end position="241"/>
    </location>
</feature>
<dbReference type="Pfam" id="PF00929">
    <property type="entry name" value="RNase_T"/>
    <property type="match status" value="1"/>
</dbReference>
<dbReference type="InterPro" id="IPR036397">
    <property type="entry name" value="RNaseH_sf"/>
</dbReference>
<protein>
    <recommendedName>
        <fullName evidence="4">Exonuclease domain-containing protein</fullName>
    </recommendedName>
</protein>
<dbReference type="SMART" id="SM00479">
    <property type="entry name" value="EXOIII"/>
    <property type="match status" value="1"/>
</dbReference>
<evidence type="ECO:0000256" key="1">
    <source>
        <dbReference type="ARBA" id="ARBA00022722"/>
    </source>
</evidence>
<evidence type="ECO:0000313" key="6">
    <source>
        <dbReference type="Proteomes" id="UP000054097"/>
    </source>
</evidence>
<reference evidence="6" key="2">
    <citation type="submission" date="2015-01" db="EMBL/GenBank/DDBJ databases">
        <title>Evolutionary Origins and Diversification of the Mycorrhizal Mutualists.</title>
        <authorList>
            <consortium name="DOE Joint Genome Institute"/>
            <consortium name="Mycorrhizal Genomics Consortium"/>
            <person name="Kohler A."/>
            <person name="Kuo A."/>
            <person name="Nagy L.G."/>
            <person name="Floudas D."/>
            <person name="Copeland A."/>
            <person name="Barry K.W."/>
            <person name="Cichocki N."/>
            <person name="Veneault-Fourrey C."/>
            <person name="LaButti K."/>
            <person name="Lindquist E.A."/>
            <person name="Lipzen A."/>
            <person name="Lundell T."/>
            <person name="Morin E."/>
            <person name="Murat C."/>
            <person name="Riley R."/>
            <person name="Ohm R."/>
            <person name="Sun H."/>
            <person name="Tunlid A."/>
            <person name="Henrissat B."/>
            <person name="Grigoriev I.V."/>
            <person name="Hibbett D.S."/>
            <person name="Martin F."/>
        </authorList>
    </citation>
    <scope>NUCLEOTIDE SEQUENCE [LARGE SCALE GENOMIC DNA]</scope>
    <source>
        <strain evidence="6">MAFF 305830</strain>
    </source>
</reference>
<dbReference type="SUPFAM" id="SSF53098">
    <property type="entry name" value="Ribonuclease H-like"/>
    <property type="match status" value="1"/>
</dbReference>
<name>A0A0C2WRJ8_SERVB</name>
<keyword evidence="1" id="KW-0540">Nuclease</keyword>
<organism evidence="5 6">
    <name type="scientific">Serendipita vermifera MAFF 305830</name>
    <dbReference type="NCBI Taxonomy" id="933852"/>
    <lineage>
        <taxon>Eukaryota</taxon>
        <taxon>Fungi</taxon>
        <taxon>Dikarya</taxon>
        <taxon>Basidiomycota</taxon>
        <taxon>Agaricomycotina</taxon>
        <taxon>Agaricomycetes</taxon>
        <taxon>Sebacinales</taxon>
        <taxon>Serendipitaceae</taxon>
        <taxon>Serendipita</taxon>
    </lineage>
</organism>
<accession>A0A0C2WRJ8</accession>
<dbReference type="GO" id="GO:0000175">
    <property type="term" value="F:3'-5'-RNA exonuclease activity"/>
    <property type="evidence" value="ECO:0007669"/>
    <property type="project" value="InterPro"/>
</dbReference>
<keyword evidence="3" id="KW-0269">Exonuclease</keyword>
<dbReference type="InterPro" id="IPR047201">
    <property type="entry name" value="ERI-1_3'hExo-like"/>
</dbReference>
<dbReference type="AlphaFoldDB" id="A0A0C2WRJ8"/>
<dbReference type="HOGENOM" id="CLU_037266_1_0_1"/>
<dbReference type="PANTHER" id="PTHR23044:SF61">
    <property type="entry name" value="3'-5' EXORIBONUCLEASE 1-RELATED"/>
    <property type="match status" value="1"/>
</dbReference>
<dbReference type="InterPro" id="IPR013520">
    <property type="entry name" value="Ribonucl_H"/>
</dbReference>
<keyword evidence="6" id="KW-1185">Reference proteome</keyword>
<evidence type="ECO:0000256" key="3">
    <source>
        <dbReference type="ARBA" id="ARBA00022839"/>
    </source>
</evidence>
<dbReference type="Proteomes" id="UP000054097">
    <property type="component" value="Unassembled WGS sequence"/>
</dbReference>
<sequence length="267" mass="30549">MPQVVCTPDEVVSISDNSLDDISSFLVLDVEATCVPSTGFDWPNEIIEWPVVLLRWDKTDTNDTKRLVVVDEFQSFVRPTFRPKLHPFCTELTGITQAQVDSAPTFPEVLSLCQQFLQRNGILNSEGRPLERFVWCTDGPWDLRDFFTKQVFISKVNRPSWIPLNILDVRQAFGSWYKGVYLRKHNKYPHRNGAFSMNPSYKLKKQLELLGLEFVGREHSGIDDSRNIARILIALAARGAILRPNLDISTNRRFSWMGANGKIVGDY</sequence>
<dbReference type="CDD" id="cd06133">
    <property type="entry name" value="ERI-1_3'hExo_like"/>
    <property type="match status" value="1"/>
</dbReference>
<dbReference type="PANTHER" id="PTHR23044">
    <property type="entry name" value="3'-5' EXONUCLEASE ERI1-RELATED"/>
    <property type="match status" value="1"/>
</dbReference>
<dbReference type="EMBL" id="KN824291">
    <property type="protein sequence ID" value="KIM28793.1"/>
    <property type="molecule type" value="Genomic_DNA"/>
</dbReference>
<evidence type="ECO:0000256" key="2">
    <source>
        <dbReference type="ARBA" id="ARBA00022801"/>
    </source>
</evidence>
<dbReference type="InterPro" id="IPR051274">
    <property type="entry name" value="3-5_Exoribonuclease"/>
</dbReference>